<feature type="domain" description="UspA" evidence="2">
    <location>
        <begin position="3"/>
        <end position="141"/>
    </location>
</feature>
<organism evidence="3 5">
    <name type="scientific">Alcaligenes faecalis</name>
    <dbReference type="NCBI Taxonomy" id="511"/>
    <lineage>
        <taxon>Bacteria</taxon>
        <taxon>Pseudomonadati</taxon>
        <taxon>Pseudomonadota</taxon>
        <taxon>Betaproteobacteria</taxon>
        <taxon>Burkholderiales</taxon>
        <taxon>Alcaligenaceae</taxon>
        <taxon>Alcaligenes</taxon>
    </lineage>
</organism>
<reference evidence="3 5" key="1">
    <citation type="submission" date="2018-05" db="EMBL/GenBank/DDBJ databases">
        <title>Genome Sequence of an Efficient Indole-Degrading Bacterium, Alcaligenes sp.YBY.</title>
        <authorList>
            <person name="Yang B."/>
        </authorList>
    </citation>
    <scope>NUCLEOTIDE SEQUENCE [LARGE SCALE GENOMIC DNA]</scope>
    <source>
        <strain evidence="3 5">YBY</strain>
    </source>
</reference>
<dbReference type="KEGG" id="afa:UZ73_18740"/>
<dbReference type="GeneID" id="29369001"/>
<name>A0A2U2BQ53_ALCFA</name>
<dbReference type="InterPro" id="IPR006016">
    <property type="entry name" value="UspA"/>
</dbReference>
<comment type="similarity">
    <text evidence="1">Belongs to the universal stress protein A family.</text>
</comment>
<proteinExistence type="inferred from homology"/>
<dbReference type="InterPro" id="IPR014729">
    <property type="entry name" value="Rossmann-like_a/b/a_fold"/>
</dbReference>
<dbReference type="RefSeq" id="WP_045931339.1">
    <property type="nucleotide sequence ID" value="NZ_CAXOJJ010000034.1"/>
</dbReference>
<dbReference type="Proteomes" id="UP001211866">
    <property type="component" value="Chromosome"/>
</dbReference>
<sequence>MLNVLVPVDGSDASTRALKTAVDILTGKPEATLHVLAVPTPIVSGNVKRFFSDDVLQAYYQDEGSNALLPARSVLAGSTLKIKESIIAGNAAQTIKEYVEKNQIDHIVMGTRGLSALPGLVLGSVTTKVLSLVNVPVTLIK</sequence>
<gene>
    <name evidence="3" type="ORF">DF183_05270</name>
    <name evidence="4" type="ORF">M2J83_10900</name>
</gene>
<dbReference type="PANTHER" id="PTHR46268:SF6">
    <property type="entry name" value="UNIVERSAL STRESS PROTEIN UP12"/>
    <property type="match status" value="1"/>
</dbReference>
<evidence type="ECO:0000313" key="4">
    <source>
        <dbReference type="EMBL" id="WBM36337.1"/>
    </source>
</evidence>
<reference evidence="3 5" key="2">
    <citation type="submission" date="2018-05" db="EMBL/GenBank/DDBJ databases">
        <authorList>
            <person name="Lanie J.A."/>
            <person name="Ng W.-L."/>
            <person name="Kazmierczak K.M."/>
            <person name="Andrzejewski T.M."/>
            <person name="Davidsen T.M."/>
            <person name="Wayne K.J."/>
            <person name="Tettelin H."/>
            <person name="Glass J.I."/>
            <person name="Rusch D."/>
            <person name="Podicherti R."/>
            <person name="Tsui H.-C.T."/>
            <person name="Winkler M.E."/>
        </authorList>
    </citation>
    <scope>NUCLEOTIDE SEQUENCE [LARGE SCALE GENOMIC DNA]</scope>
    <source>
        <strain evidence="3 5">YBY</strain>
    </source>
</reference>
<evidence type="ECO:0000313" key="6">
    <source>
        <dbReference type="Proteomes" id="UP001211866"/>
    </source>
</evidence>
<evidence type="ECO:0000313" key="3">
    <source>
        <dbReference type="EMBL" id="PWE16135.1"/>
    </source>
</evidence>
<dbReference type="Pfam" id="PF00582">
    <property type="entry name" value="Usp"/>
    <property type="match status" value="1"/>
</dbReference>
<accession>A0A2U2BQ53</accession>
<dbReference type="Gene3D" id="3.40.50.620">
    <property type="entry name" value="HUPs"/>
    <property type="match status" value="1"/>
</dbReference>
<keyword evidence="6" id="KW-1185">Reference proteome</keyword>
<dbReference type="PANTHER" id="PTHR46268">
    <property type="entry name" value="STRESS RESPONSE PROTEIN NHAX"/>
    <property type="match status" value="1"/>
</dbReference>
<dbReference type="PRINTS" id="PR01438">
    <property type="entry name" value="UNVRSLSTRESS"/>
</dbReference>
<dbReference type="EMBL" id="QEXO01000001">
    <property type="protein sequence ID" value="PWE16135.1"/>
    <property type="molecule type" value="Genomic_DNA"/>
</dbReference>
<dbReference type="STRING" id="511.UZ73_18740"/>
<reference evidence="4 6" key="3">
    <citation type="submission" date="2022-05" db="EMBL/GenBank/DDBJ databases">
        <title>Complete sequence of strain NY11312.</title>
        <authorList>
            <person name="Zhou D."/>
        </authorList>
    </citation>
    <scope>NUCLEOTIDE SEQUENCE [LARGE SCALE GENOMIC DNA]</scope>
    <source>
        <strain evidence="4 6">NY11312</strain>
    </source>
</reference>
<dbReference type="AlphaFoldDB" id="A0A2U2BQ53"/>
<evidence type="ECO:0000259" key="2">
    <source>
        <dbReference type="Pfam" id="PF00582"/>
    </source>
</evidence>
<dbReference type="CDD" id="cd00293">
    <property type="entry name" value="USP-like"/>
    <property type="match status" value="1"/>
</dbReference>
<evidence type="ECO:0000256" key="1">
    <source>
        <dbReference type="ARBA" id="ARBA00008791"/>
    </source>
</evidence>
<protein>
    <submittedName>
        <fullName evidence="3">Universal stress protein</fullName>
    </submittedName>
</protein>
<dbReference type="SUPFAM" id="SSF52402">
    <property type="entry name" value="Adenine nucleotide alpha hydrolases-like"/>
    <property type="match status" value="1"/>
</dbReference>
<dbReference type="InterPro" id="IPR006015">
    <property type="entry name" value="Universal_stress_UspA"/>
</dbReference>
<dbReference type="EMBL" id="CP096916">
    <property type="protein sequence ID" value="WBM36337.1"/>
    <property type="molecule type" value="Genomic_DNA"/>
</dbReference>
<evidence type="ECO:0000313" key="5">
    <source>
        <dbReference type="Proteomes" id="UP000245216"/>
    </source>
</evidence>
<dbReference type="Proteomes" id="UP000245216">
    <property type="component" value="Unassembled WGS sequence"/>
</dbReference>